<keyword evidence="3" id="KW-1185">Reference proteome</keyword>
<reference evidence="2" key="1">
    <citation type="submission" date="2020-12" db="EMBL/GenBank/DDBJ databases">
        <title>Genome public.</title>
        <authorList>
            <person name="Sun Q."/>
        </authorList>
    </citation>
    <scope>NUCLEOTIDE SEQUENCE</scope>
    <source>
        <strain evidence="2">CCM 8863</strain>
    </source>
</reference>
<evidence type="ECO:0000313" key="2">
    <source>
        <dbReference type="EMBL" id="MBI8989935.1"/>
    </source>
</evidence>
<dbReference type="SUPFAM" id="SSF53474">
    <property type="entry name" value="alpha/beta-Hydrolases"/>
    <property type="match status" value="1"/>
</dbReference>
<dbReference type="PANTHER" id="PTHR48098:SF1">
    <property type="entry name" value="DIACYLGLYCEROL ACYLTRANSFERASE_MYCOLYLTRANSFERASE AG85A"/>
    <property type="match status" value="1"/>
</dbReference>
<comment type="caution">
    <text evidence="2">The sequence shown here is derived from an EMBL/GenBank/DDBJ whole genome shotgun (WGS) entry which is preliminary data.</text>
</comment>
<accession>A0A934I293</accession>
<dbReference type="Gene3D" id="3.40.50.1820">
    <property type="entry name" value="alpha/beta hydrolase"/>
    <property type="match status" value="1"/>
</dbReference>
<name>A0A934I293_9CORY</name>
<dbReference type="GO" id="GO:0016747">
    <property type="term" value="F:acyltransferase activity, transferring groups other than amino-acyl groups"/>
    <property type="evidence" value="ECO:0007669"/>
    <property type="project" value="TreeGrafter"/>
</dbReference>
<keyword evidence="1" id="KW-0732">Signal</keyword>
<organism evidence="2 3">
    <name type="scientific">Corynebacterium meridianum</name>
    <dbReference type="NCBI Taxonomy" id="2765363"/>
    <lineage>
        <taxon>Bacteria</taxon>
        <taxon>Bacillati</taxon>
        <taxon>Actinomycetota</taxon>
        <taxon>Actinomycetes</taxon>
        <taxon>Mycobacteriales</taxon>
        <taxon>Corynebacteriaceae</taxon>
        <taxon>Corynebacterium</taxon>
    </lineage>
</organism>
<gene>
    <name evidence="2" type="ORF">JDV75_09230</name>
</gene>
<dbReference type="Pfam" id="PF00756">
    <property type="entry name" value="Esterase"/>
    <property type="match status" value="1"/>
</dbReference>
<evidence type="ECO:0000313" key="3">
    <source>
        <dbReference type="Proteomes" id="UP000645966"/>
    </source>
</evidence>
<dbReference type="InterPro" id="IPR029058">
    <property type="entry name" value="AB_hydrolase_fold"/>
</dbReference>
<evidence type="ECO:0000256" key="1">
    <source>
        <dbReference type="SAM" id="SignalP"/>
    </source>
</evidence>
<dbReference type="PANTHER" id="PTHR48098">
    <property type="entry name" value="ENTEROCHELIN ESTERASE-RELATED"/>
    <property type="match status" value="1"/>
</dbReference>
<dbReference type="Proteomes" id="UP000645966">
    <property type="component" value="Unassembled WGS sequence"/>
</dbReference>
<dbReference type="AlphaFoldDB" id="A0A934I293"/>
<feature type="signal peptide" evidence="1">
    <location>
        <begin position="1"/>
        <end position="36"/>
    </location>
</feature>
<protein>
    <submittedName>
        <fullName evidence="2">Esterase family protein</fullName>
    </submittedName>
</protein>
<sequence length="433" mass="46080">MNLYRRIASPITASALVASLLVAPAATVLTAPAALAAELTPQDVNGGLPPAEITQGPLDIGDPGTAYDGNEALAWRELVGEYAKNSKGRVAEWWAHSPSMDRQVPLVIVKADESAGPRPIIYLLNGGDGGEGRANWVMQSDAIDFYLKKNVNVVIPMQGKFSYYTDWVDDVPTLGGKQTWETFLTKELPGPLESALNTTNQRAIVGMSMTATSSLLLAEHNKGFYDAVGSFSGCAETANGFGPAFIDVTLGRGGASKEQMWGPLGSDLWTYNDALINAADLEGTAIYVSNASGFAGQNDLWSAGRGSDAVMTLVIEGGLIEAATNKCTHDLKAKLDAEGIPADFNFRPTGTHSWPYWQQDLRGSWVTFSKAFGLNDEVTKEDERAANAEVMSPEEVEKAVDAGNIDVDKIIEELRNPAPLNVTDLPGASPAAG</sequence>
<dbReference type="InterPro" id="IPR050583">
    <property type="entry name" value="Mycobacterial_A85_antigen"/>
</dbReference>
<feature type="chain" id="PRO_5037113197" evidence="1">
    <location>
        <begin position="37"/>
        <end position="433"/>
    </location>
</feature>
<dbReference type="InterPro" id="IPR000801">
    <property type="entry name" value="Esterase-like"/>
</dbReference>
<dbReference type="EMBL" id="JAEIOS010000013">
    <property type="protein sequence ID" value="MBI8989935.1"/>
    <property type="molecule type" value="Genomic_DNA"/>
</dbReference>
<proteinExistence type="predicted"/>